<dbReference type="GO" id="GO:0005829">
    <property type="term" value="C:cytosol"/>
    <property type="evidence" value="ECO:0007669"/>
    <property type="project" value="TreeGrafter"/>
</dbReference>
<dbReference type="Proteomes" id="UP000646827">
    <property type="component" value="Unassembled WGS sequence"/>
</dbReference>
<organism evidence="9 10">
    <name type="scientific">Circinella minor</name>
    <dbReference type="NCBI Taxonomy" id="1195481"/>
    <lineage>
        <taxon>Eukaryota</taxon>
        <taxon>Fungi</taxon>
        <taxon>Fungi incertae sedis</taxon>
        <taxon>Mucoromycota</taxon>
        <taxon>Mucoromycotina</taxon>
        <taxon>Mucoromycetes</taxon>
        <taxon>Mucorales</taxon>
        <taxon>Lichtheimiaceae</taxon>
        <taxon>Circinella</taxon>
    </lineage>
</organism>
<evidence type="ECO:0000256" key="7">
    <source>
        <dbReference type="RuleBase" id="RU003448"/>
    </source>
</evidence>
<proteinExistence type="inferred from homology"/>
<dbReference type="GO" id="GO:0005524">
    <property type="term" value="F:ATP binding"/>
    <property type="evidence" value="ECO:0007669"/>
    <property type="project" value="UniProtKB-KW"/>
</dbReference>
<dbReference type="EC" id="2.7.2.4" evidence="7"/>
<dbReference type="InterPro" id="IPR018042">
    <property type="entry name" value="Aspartate_kinase_CS"/>
</dbReference>
<dbReference type="NCBIfam" id="TIGR00657">
    <property type="entry name" value="asp_kinases"/>
    <property type="match status" value="1"/>
</dbReference>
<dbReference type="InterPro" id="IPR054352">
    <property type="entry name" value="ACT_Aspartokinase"/>
</dbReference>
<dbReference type="Gene3D" id="3.30.2130.10">
    <property type="entry name" value="VC0802-like"/>
    <property type="match status" value="1"/>
</dbReference>
<dbReference type="InterPro" id="IPR002912">
    <property type="entry name" value="ACT_dom"/>
</dbReference>
<dbReference type="PANTHER" id="PTHR21499:SF59">
    <property type="entry name" value="ASPARTOKINASE"/>
    <property type="match status" value="1"/>
</dbReference>
<evidence type="ECO:0000256" key="3">
    <source>
        <dbReference type="ARBA" id="ARBA00022741"/>
    </source>
</evidence>
<dbReference type="GO" id="GO:0009090">
    <property type="term" value="P:homoserine biosynthetic process"/>
    <property type="evidence" value="ECO:0007669"/>
    <property type="project" value="TreeGrafter"/>
</dbReference>
<dbReference type="InterPro" id="IPR036393">
    <property type="entry name" value="AceGlu_kinase-like_sf"/>
</dbReference>
<evidence type="ECO:0000256" key="4">
    <source>
        <dbReference type="ARBA" id="ARBA00022777"/>
    </source>
</evidence>
<keyword evidence="3" id="KW-0547">Nucleotide-binding</keyword>
<protein>
    <recommendedName>
        <fullName evidence="7">Aspartokinase</fullName>
        <ecNumber evidence="7">2.7.2.4</ecNumber>
    </recommendedName>
</protein>
<dbReference type="GO" id="GO:0071266">
    <property type="term" value="P:'de novo' L-methionine biosynthetic process"/>
    <property type="evidence" value="ECO:0007669"/>
    <property type="project" value="UniProtKB-ARBA"/>
</dbReference>
<dbReference type="Pfam" id="PF00696">
    <property type="entry name" value="AA_kinase"/>
    <property type="match status" value="1"/>
</dbReference>
<dbReference type="PROSITE" id="PS51671">
    <property type="entry name" value="ACT"/>
    <property type="match status" value="1"/>
</dbReference>
<dbReference type="GO" id="GO:0009088">
    <property type="term" value="P:threonine biosynthetic process"/>
    <property type="evidence" value="ECO:0007669"/>
    <property type="project" value="UniProtKB-ARBA"/>
</dbReference>
<dbReference type="PANTHER" id="PTHR21499">
    <property type="entry name" value="ASPARTATE KINASE"/>
    <property type="match status" value="1"/>
</dbReference>
<keyword evidence="10" id="KW-1185">Reference proteome</keyword>
<dbReference type="PROSITE" id="PS00324">
    <property type="entry name" value="ASPARTOKINASE"/>
    <property type="match status" value="1"/>
</dbReference>
<name>A0A8H7SGP5_9FUNG</name>
<keyword evidence="4 7" id="KW-0418">Kinase</keyword>
<evidence type="ECO:0000313" key="10">
    <source>
        <dbReference type="Proteomes" id="UP000646827"/>
    </source>
</evidence>
<dbReference type="SUPFAM" id="SSF55021">
    <property type="entry name" value="ACT-like"/>
    <property type="match status" value="2"/>
</dbReference>
<accession>A0A8H7SGP5</accession>
<comment type="caution">
    <text evidence="9">The sequence shown here is derived from an EMBL/GenBank/DDBJ whole genome shotgun (WGS) entry which is preliminary data.</text>
</comment>
<gene>
    <name evidence="9" type="ORF">INT45_002040</name>
</gene>
<dbReference type="FunFam" id="3.30.2130.10:FF:000001">
    <property type="entry name" value="Bifunctional aspartokinase/homoserine dehydrogenase"/>
    <property type="match status" value="1"/>
</dbReference>
<dbReference type="EMBL" id="JAEPRB010000004">
    <property type="protein sequence ID" value="KAG2227802.1"/>
    <property type="molecule type" value="Genomic_DNA"/>
</dbReference>
<dbReference type="GO" id="GO:0009089">
    <property type="term" value="P:lysine biosynthetic process via diaminopimelate"/>
    <property type="evidence" value="ECO:0007669"/>
    <property type="project" value="InterPro"/>
</dbReference>
<dbReference type="SUPFAM" id="SSF53633">
    <property type="entry name" value="Carbamate kinase-like"/>
    <property type="match status" value="1"/>
</dbReference>
<dbReference type="InterPro" id="IPR005260">
    <property type="entry name" value="Asp_kin_monofn"/>
</dbReference>
<dbReference type="InterPro" id="IPR045865">
    <property type="entry name" value="ACT-like_dom_sf"/>
</dbReference>
<evidence type="ECO:0000256" key="6">
    <source>
        <dbReference type="ARBA" id="ARBA00047872"/>
    </source>
</evidence>
<dbReference type="PIRSF" id="PIRSF000726">
    <property type="entry name" value="Asp_kin"/>
    <property type="match status" value="1"/>
</dbReference>
<dbReference type="Gene3D" id="3.40.1160.10">
    <property type="entry name" value="Acetylglutamate kinase-like"/>
    <property type="match status" value="1"/>
</dbReference>
<dbReference type="InterPro" id="IPR001048">
    <property type="entry name" value="Asp/Glu/Uridylate_kinase"/>
</dbReference>
<evidence type="ECO:0000259" key="8">
    <source>
        <dbReference type="PROSITE" id="PS51671"/>
    </source>
</evidence>
<sequence length="495" mass="53793">MHMTPKQLRQNPSDLPWVVQKYGGTSVGKFLENIATDIVPSYLEANRVVIVCSARSGETKEKGTTNQLLHAAEEALTPGSNKHLDIVKELLSDHLEAAKALVKNQIILEQLEAQIQKDCMKLRSFLQAAEIIEEISPRSKDIIAGIGELLSCSIVTAVLQDKGIDSQIVCLNNIIDREFEVLDQEFYDYLSQQLGDIVRQCGDKVPVLTGFFGNVPGSLLTAIGRGYTDLCAALVAVGLGAQELQIWKEVDGVFTADPRKVPDARLLANITPEEAAELTYYGSEVIHPFTMEQVIRAEIPIRIKNVKNPAGSGTIIYPEDQKIIQELNTTNVDLLHTKLPTAVTIKDNICVLNVHSNRKNVSHGFLAKIFATLDEYGVVVDLISTSEVHVSMALGSDMVQANLDKAIANLEMLGSVDVLHDMAILSLVGKHMKNTIGTAGKMFTALASAGVNIEIISQGASEINISCVVDKENALAAMKAIHKGLLSVEALQEIL</sequence>
<dbReference type="Pfam" id="PF22468">
    <property type="entry name" value="ACT_9"/>
    <property type="match status" value="1"/>
</dbReference>
<dbReference type="AlphaFoldDB" id="A0A8H7SGP5"/>
<comment type="catalytic activity">
    <reaction evidence="6 7">
        <text>L-aspartate + ATP = 4-phospho-L-aspartate + ADP</text>
        <dbReference type="Rhea" id="RHEA:23776"/>
        <dbReference type="ChEBI" id="CHEBI:29991"/>
        <dbReference type="ChEBI" id="CHEBI:30616"/>
        <dbReference type="ChEBI" id="CHEBI:57535"/>
        <dbReference type="ChEBI" id="CHEBI:456216"/>
        <dbReference type="EC" id="2.7.2.4"/>
    </reaction>
</comment>
<evidence type="ECO:0000313" key="9">
    <source>
        <dbReference type="EMBL" id="KAG2227802.1"/>
    </source>
</evidence>
<evidence type="ECO:0000256" key="2">
    <source>
        <dbReference type="ARBA" id="ARBA00022679"/>
    </source>
</evidence>
<dbReference type="GO" id="GO:0004072">
    <property type="term" value="F:aspartate kinase activity"/>
    <property type="evidence" value="ECO:0007669"/>
    <property type="project" value="UniProtKB-EC"/>
</dbReference>
<evidence type="ECO:0000256" key="5">
    <source>
        <dbReference type="ARBA" id="ARBA00022840"/>
    </source>
</evidence>
<evidence type="ECO:0000256" key="1">
    <source>
        <dbReference type="ARBA" id="ARBA00010122"/>
    </source>
</evidence>
<dbReference type="FunFam" id="3.40.1160.10:FF:000023">
    <property type="entry name" value="Probable aspartokinase"/>
    <property type="match status" value="1"/>
</dbReference>
<reference evidence="9 10" key="1">
    <citation type="submission" date="2020-12" db="EMBL/GenBank/DDBJ databases">
        <title>Metabolic potential, ecology and presence of endohyphal bacteria is reflected in genomic diversity of Mucoromycotina.</title>
        <authorList>
            <person name="Muszewska A."/>
            <person name="Okrasinska A."/>
            <person name="Steczkiewicz K."/>
            <person name="Drgas O."/>
            <person name="Orlowska M."/>
            <person name="Perlinska-Lenart U."/>
            <person name="Aleksandrzak-Piekarczyk T."/>
            <person name="Szatraj K."/>
            <person name="Zielenkiewicz U."/>
            <person name="Pilsyk S."/>
            <person name="Malc E."/>
            <person name="Mieczkowski P."/>
            <person name="Kruszewska J.S."/>
            <person name="Biernat P."/>
            <person name="Pawlowska J."/>
        </authorList>
    </citation>
    <scope>NUCLEOTIDE SEQUENCE [LARGE SCALE GENOMIC DNA]</scope>
    <source>
        <strain evidence="9 10">CBS 142.35</strain>
    </source>
</reference>
<keyword evidence="5" id="KW-0067">ATP-binding</keyword>
<dbReference type="InterPro" id="IPR001341">
    <property type="entry name" value="Asp_kinase"/>
</dbReference>
<comment type="similarity">
    <text evidence="1 7">Belongs to the aspartokinase family.</text>
</comment>
<feature type="domain" description="ACT" evidence="8">
    <location>
        <begin position="427"/>
        <end position="495"/>
    </location>
</feature>
<keyword evidence="2 7" id="KW-0808">Transferase</keyword>
<dbReference type="OrthoDB" id="4323675at2759"/>